<evidence type="ECO:0000256" key="5">
    <source>
        <dbReference type="SAM" id="MobiDB-lite"/>
    </source>
</evidence>
<dbReference type="PANTHER" id="PTHR30329">
    <property type="entry name" value="STATOR ELEMENT OF FLAGELLAR MOTOR COMPLEX"/>
    <property type="match status" value="1"/>
</dbReference>
<protein>
    <submittedName>
        <fullName evidence="8">OmpA family protein</fullName>
    </submittedName>
</protein>
<dbReference type="Gene3D" id="3.30.1330.60">
    <property type="entry name" value="OmpA-like domain"/>
    <property type="match status" value="1"/>
</dbReference>
<dbReference type="SUPFAM" id="SSF103088">
    <property type="entry name" value="OmpA-like"/>
    <property type="match status" value="1"/>
</dbReference>
<dbReference type="EMBL" id="QFPO01000005">
    <property type="protein sequence ID" value="PZQ16404.1"/>
    <property type="molecule type" value="Genomic_DNA"/>
</dbReference>
<keyword evidence="3" id="KW-0998">Cell outer membrane</keyword>
<dbReference type="InterPro" id="IPR050330">
    <property type="entry name" value="Bact_OuterMem_StrucFunc"/>
</dbReference>
<feature type="compositionally biased region" description="Basic and acidic residues" evidence="5">
    <location>
        <begin position="316"/>
        <end position="329"/>
    </location>
</feature>
<feature type="chain" id="PRO_5015948894" evidence="6">
    <location>
        <begin position="25"/>
        <end position="329"/>
    </location>
</feature>
<evidence type="ECO:0000313" key="9">
    <source>
        <dbReference type="Proteomes" id="UP000249046"/>
    </source>
</evidence>
<organism evidence="8 9">
    <name type="scientific">Rhodanobacter denitrificans</name>
    <dbReference type="NCBI Taxonomy" id="666685"/>
    <lineage>
        <taxon>Bacteria</taxon>
        <taxon>Pseudomonadati</taxon>
        <taxon>Pseudomonadota</taxon>
        <taxon>Gammaproteobacteria</taxon>
        <taxon>Lysobacterales</taxon>
        <taxon>Rhodanobacteraceae</taxon>
        <taxon>Rhodanobacter</taxon>
    </lineage>
</organism>
<feature type="region of interest" description="Disordered" evidence="5">
    <location>
        <begin position="298"/>
        <end position="329"/>
    </location>
</feature>
<sequence length="329" mass="36242">MKATHERGRWLAALMAATVGIAAAADHPLLGRYEGAEQVGRYVTEFDEVELIDGPIDGTRGADAPGWLRLEGASTLLYYRLPAGRSSLEVLRNYQGSLERGGFRTLFICATGNGSCYRARPGRTTGTAPYDFALAFDANPELPRLDGDFIRNYFGTQARHLLARRDGPDGAVYVSLTIAEHARGHYLFARVVETRGMQGDKIAFVDADDMRRSIADSGRVSLYGIQFDFDQDSLREDSQPTLQEIVRLLRTEPDLRLTIVGHTDAQGGSAYNRDLSRRRAERVSAWLVGQGVAPARLEARGAGADQPVASNDDEDGRAKNRRVELIRRS</sequence>
<dbReference type="Proteomes" id="UP000249046">
    <property type="component" value="Unassembled WGS sequence"/>
</dbReference>
<dbReference type="PANTHER" id="PTHR30329:SF21">
    <property type="entry name" value="LIPOPROTEIN YIAD-RELATED"/>
    <property type="match status" value="1"/>
</dbReference>
<dbReference type="GO" id="GO:0009279">
    <property type="term" value="C:cell outer membrane"/>
    <property type="evidence" value="ECO:0007669"/>
    <property type="project" value="UniProtKB-SubCell"/>
</dbReference>
<evidence type="ECO:0000256" key="2">
    <source>
        <dbReference type="ARBA" id="ARBA00023136"/>
    </source>
</evidence>
<evidence type="ECO:0000259" key="7">
    <source>
        <dbReference type="PROSITE" id="PS51123"/>
    </source>
</evidence>
<evidence type="ECO:0000256" key="4">
    <source>
        <dbReference type="PROSITE-ProRule" id="PRU00473"/>
    </source>
</evidence>
<dbReference type="AlphaFoldDB" id="A0A2W5KKM2"/>
<evidence type="ECO:0000256" key="1">
    <source>
        <dbReference type="ARBA" id="ARBA00004442"/>
    </source>
</evidence>
<comment type="subcellular location">
    <subcellularLocation>
        <location evidence="1">Cell outer membrane</location>
    </subcellularLocation>
</comment>
<keyword evidence="6" id="KW-0732">Signal</keyword>
<accession>A0A2W5KKM2</accession>
<dbReference type="InterPro" id="IPR006664">
    <property type="entry name" value="OMP_bac"/>
</dbReference>
<dbReference type="CDD" id="cd07185">
    <property type="entry name" value="OmpA_C-like"/>
    <property type="match status" value="1"/>
</dbReference>
<comment type="caution">
    <text evidence="8">The sequence shown here is derived from an EMBL/GenBank/DDBJ whole genome shotgun (WGS) entry which is preliminary data.</text>
</comment>
<dbReference type="InterPro" id="IPR036737">
    <property type="entry name" value="OmpA-like_sf"/>
</dbReference>
<dbReference type="Pfam" id="PF00691">
    <property type="entry name" value="OmpA"/>
    <property type="match status" value="1"/>
</dbReference>
<evidence type="ECO:0000256" key="3">
    <source>
        <dbReference type="ARBA" id="ARBA00023237"/>
    </source>
</evidence>
<feature type="signal peptide" evidence="6">
    <location>
        <begin position="1"/>
        <end position="24"/>
    </location>
</feature>
<evidence type="ECO:0000313" key="8">
    <source>
        <dbReference type="EMBL" id="PZQ16404.1"/>
    </source>
</evidence>
<dbReference type="InterPro" id="IPR006665">
    <property type="entry name" value="OmpA-like"/>
</dbReference>
<dbReference type="PROSITE" id="PS51123">
    <property type="entry name" value="OMPA_2"/>
    <property type="match status" value="1"/>
</dbReference>
<keyword evidence="2 4" id="KW-0472">Membrane</keyword>
<dbReference type="PRINTS" id="PR01021">
    <property type="entry name" value="OMPADOMAIN"/>
</dbReference>
<proteinExistence type="predicted"/>
<feature type="domain" description="OmpA-like" evidence="7">
    <location>
        <begin position="214"/>
        <end position="329"/>
    </location>
</feature>
<evidence type="ECO:0000256" key="6">
    <source>
        <dbReference type="SAM" id="SignalP"/>
    </source>
</evidence>
<reference evidence="8 9" key="1">
    <citation type="submission" date="2017-08" db="EMBL/GenBank/DDBJ databases">
        <title>Infants hospitalized years apart are colonized by the same room-sourced microbial strains.</title>
        <authorList>
            <person name="Brooks B."/>
            <person name="Olm M.R."/>
            <person name="Firek B.A."/>
            <person name="Baker R."/>
            <person name="Thomas B.C."/>
            <person name="Morowitz M.J."/>
            <person name="Banfield J.F."/>
        </authorList>
    </citation>
    <scope>NUCLEOTIDE SEQUENCE [LARGE SCALE GENOMIC DNA]</scope>
    <source>
        <strain evidence="8">S2_005_003_R2_42</strain>
    </source>
</reference>
<gene>
    <name evidence="8" type="ORF">DI564_07145</name>
</gene>
<name>A0A2W5KKM2_9GAMM</name>